<dbReference type="Pfam" id="PF04025">
    <property type="entry name" value="RemA-like"/>
    <property type="match status" value="1"/>
</dbReference>
<organism evidence="2 3">
    <name type="scientific">Blautia hydrogenotrophica (strain DSM 10507 / JCM 14656 / S5a33)</name>
    <name type="common">Ruminococcus hydrogenotrophicus</name>
    <dbReference type="NCBI Taxonomy" id="476272"/>
    <lineage>
        <taxon>Bacteria</taxon>
        <taxon>Bacillati</taxon>
        <taxon>Bacillota</taxon>
        <taxon>Clostridia</taxon>
        <taxon>Lachnospirales</taxon>
        <taxon>Lachnospiraceae</taxon>
        <taxon>Blautia</taxon>
    </lineage>
</organism>
<comment type="similarity">
    <text evidence="1">Belongs to the RemA family.</text>
</comment>
<dbReference type="PANTHER" id="PTHR38449">
    <property type="entry name" value="REGULATORY PROTEIN TM_1690-RELATED"/>
    <property type="match status" value="1"/>
</dbReference>
<proteinExistence type="inferred from homology"/>
<dbReference type="AlphaFoldDB" id="C0CLV3"/>
<dbReference type="eggNOG" id="COG2052">
    <property type="taxonomic scope" value="Bacteria"/>
</dbReference>
<protein>
    <recommendedName>
        <fullName evidence="1">Putative regulatory protein RUMHYD_01826</fullName>
    </recommendedName>
</protein>
<gene>
    <name evidence="2" type="ORF">RUMHYD_01826</name>
</gene>
<reference evidence="2 3" key="1">
    <citation type="submission" date="2009-01" db="EMBL/GenBank/DDBJ databases">
        <authorList>
            <person name="Fulton L."/>
            <person name="Clifton S."/>
            <person name="Fulton B."/>
            <person name="Xu J."/>
            <person name="Minx P."/>
            <person name="Pepin K.H."/>
            <person name="Johnson M."/>
            <person name="Bhonagiri V."/>
            <person name="Nash W.E."/>
            <person name="Mardis E.R."/>
            <person name="Wilson R.K."/>
        </authorList>
    </citation>
    <scope>NUCLEOTIDE SEQUENCE [LARGE SCALE GENOMIC DNA]</scope>
    <source>
        <strain evidence="3">DSM 10507 / JCM 14656 / S5a33</strain>
    </source>
</reference>
<sequence>MEIFVTKLINIGFGNLVNAQKIVAIVSPDAAPIKRLVQSAKNDGRVIDATQGRKTKGVILTDQNQVILSALQPDTISRRFSGKSELEERGESHE</sequence>
<dbReference type="PANTHER" id="PTHR38449:SF1">
    <property type="entry name" value="REGULATORY PROTEIN SSL2874-RELATED"/>
    <property type="match status" value="1"/>
</dbReference>
<reference evidence="2 3" key="2">
    <citation type="submission" date="2009-02" db="EMBL/GenBank/DDBJ databases">
        <title>Draft genome sequence of Blautia hydrogenotrophica DSM 10507 (Ruminococcus hydrogenotrophicus DSM 10507).</title>
        <authorList>
            <person name="Sudarsanam P."/>
            <person name="Ley R."/>
            <person name="Guruge J."/>
            <person name="Turnbaugh P.J."/>
            <person name="Mahowald M."/>
            <person name="Liep D."/>
            <person name="Gordon J."/>
        </authorList>
    </citation>
    <scope>NUCLEOTIDE SEQUENCE [LARGE SCALE GENOMIC DNA]</scope>
    <source>
        <strain evidence="3">DSM 10507 / JCM 14656 / S5a33</strain>
    </source>
</reference>
<evidence type="ECO:0000313" key="2">
    <source>
        <dbReference type="EMBL" id="EEG49246.1"/>
    </source>
</evidence>
<dbReference type="NCBIfam" id="NF003315">
    <property type="entry name" value="PRK04323.1"/>
    <property type="match status" value="1"/>
</dbReference>
<evidence type="ECO:0000256" key="1">
    <source>
        <dbReference type="HAMAP-Rule" id="MF_01503"/>
    </source>
</evidence>
<name>C0CLV3_BLAHS</name>
<keyword evidence="3" id="KW-1185">Reference proteome</keyword>
<dbReference type="Proteomes" id="UP000003100">
    <property type="component" value="Unassembled WGS sequence"/>
</dbReference>
<accession>C0CLV3</accession>
<dbReference type="HAMAP" id="MF_01503">
    <property type="entry name" value="RemA"/>
    <property type="match status" value="1"/>
</dbReference>
<dbReference type="EMBL" id="ACBZ01000095">
    <property type="protein sequence ID" value="EEG49246.1"/>
    <property type="molecule type" value="Genomic_DNA"/>
</dbReference>
<dbReference type="HOGENOM" id="CLU_165326_0_0_9"/>
<dbReference type="InterPro" id="IPR007169">
    <property type="entry name" value="RemA-like"/>
</dbReference>
<evidence type="ECO:0000313" key="3">
    <source>
        <dbReference type="Proteomes" id="UP000003100"/>
    </source>
</evidence>
<dbReference type="PATRIC" id="fig|476272.21.peg.2205"/>